<name>A0A815SND9_ADIRI</name>
<protein>
    <submittedName>
        <fullName evidence="1">Uncharacterized protein</fullName>
    </submittedName>
</protein>
<dbReference type="AlphaFoldDB" id="A0A815SND9"/>
<dbReference type="EMBL" id="CAJNOR010004284">
    <property type="protein sequence ID" value="CAF1490371.1"/>
    <property type="molecule type" value="Genomic_DNA"/>
</dbReference>
<organism evidence="1 2">
    <name type="scientific">Adineta ricciae</name>
    <name type="common">Rotifer</name>
    <dbReference type="NCBI Taxonomy" id="249248"/>
    <lineage>
        <taxon>Eukaryota</taxon>
        <taxon>Metazoa</taxon>
        <taxon>Spiralia</taxon>
        <taxon>Gnathifera</taxon>
        <taxon>Rotifera</taxon>
        <taxon>Eurotatoria</taxon>
        <taxon>Bdelloidea</taxon>
        <taxon>Adinetida</taxon>
        <taxon>Adinetidae</taxon>
        <taxon>Adineta</taxon>
    </lineage>
</organism>
<evidence type="ECO:0000313" key="2">
    <source>
        <dbReference type="Proteomes" id="UP000663828"/>
    </source>
</evidence>
<dbReference type="Proteomes" id="UP000663828">
    <property type="component" value="Unassembled WGS sequence"/>
</dbReference>
<keyword evidence="2" id="KW-1185">Reference proteome</keyword>
<reference evidence="1" key="1">
    <citation type="submission" date="2021-02" db="EMBL/GenBank/DDBJ databases">
        <authorList>
            <person name="Nowell W R."/>
        </authorList>
    </citation>
    <scope>NUCLEOTIDE SEQUENCE</scope>
</reference>
<proteinExistence type="predicted"/>
<accession>A0A815SND9</accession>
<sequence>MDPASDLLTWVRAESRMNALQISSMLEKHNLNDFDNLNAFVFKQLNEKSTVDYSYFDECDLHDTFDESITANTDSTDETMQTNLEDAINCGDCYDSNDYRLVASKDTYQGMRIFDQIDPSKKSHYFQVKISDKIKFMHKQTAARLLMTTENCLSSDRLSRIQKADIQN</sequence>
<gene>
    <name evidence="1" type="ORF">XAT740_LOCUS39050</name>
</gene>
<evidence type="ECO:0000313" key="1">
    <source>
        <dbReference type="EMBL" id="CAF1490371.1"/>
    </source>
</evidence>
<comment type="caution">
    <text evidence="1">The sequence shown here is derived from an EMBL/GenBank/DDBJ whole genome shotgun (WGS) entry which is preliminary data.</text>
</comment>